<protein>
    <submittedName>
        <fullName evidence="2">DUF6412 domain-containing protein</fullName>
    </submittedName>
</protein>
<proteinExistence type="predicted"/>
<dbReference type="Proteomes" id="UP001235874">
    <property type="component" value="Chromosome"/>
</dbReference>
<sequence length="97" mass="10024">MPVPLGFLWVAWMSASAQLTLLAADPSDLLAGVALTALVLLNALLAARVPGGSGAPGFARVWAGLRARSRGRRTPRQIDPDAAGRPRPRAPGHPLAA</sequence>
<dbReference type="InterPro" id="IPR045635">
    <property type="entry name" value="DUF6412"/>
</dbReference>
<dbReference type="KEGG" id="mprn:Q3V37_12005"/>
<accession>A0AAJ6HXB4</accession>
<dbReference type="EMBL" id="CP130472">
    <property type="protein sequence ID" value="WLS47882.1"/>
    <property type="molecule type" value="Genomic_DNA"/>
</dbReference>
<dbReference type="RefSeq" id="WP_306273522.1">
    <property type="nucleotide sequence ID" value="NZ_CP130472.1"/>
</dbReference>
<name>A0AAJ6HXB4_9ACTN</name>
<dbReference type="AlphaFoldDB" id="A0AAJ6HXB4"/>
<feature type="region of interest" description="Disordered" evidence="1">
    <location>
        <begin position="69"/>
        <end position="97"/>
    </location>
</feature>
<reference evidence="2 3" key="1">
    <citation type="submission" date="2023-07" db="EMBL/GenBank/DDBJ databases">
        <title>Micromonospora profundi TRM 95458 converts glycerol to a new osmotic compound.</title>
        <authorList>
            <person name="Lu D."/>
        </authorList>
    </citation>
    <scope>NUCLEOTIDE SEQUENCE [LARGE SCALE GENOMIC DNA]</scope>
    <source>
        <strain evidence="2 3">TRM95458</strain>
    </source>
</reference>
<evidence type="ECO:0000256" key="1">
    <source>
        <dbReference type="SAM" id="MobiDB-lite"/>
    </source>
</evidence>
<evidence type="ECO:0000313" key="3">
    <source>
        <dbReference type="Proteomes" id="UP001235874"/>
    </source>
</evidence>
<evidence type="ECO:0000313" key="2">
    <source>
        <dbReference type="EMBL" id="WLS47882.1"/>
    </source>
</evidence>
<keyword evidence="3" id="KW-1185">Reference proteome</keyword>
<organism evidence="2 3">
    <name type="scientific">Micromonospora profundi</name>
    <dbReference type="NCBI Taxonomy" id="1420889"/>
    <lineage>
        <taxon>Bacteria</taxon>
        <taxon>Bacillati</taxon>
        <taxon>Actinomycetota</taxon>
        <taxon>Actinomycetes</taxon>
        <taxon>Micromonosporales</taxon>
        <taxon>Micromonosporaceae</taxon>
        <taxon>Micromonospora</taxon>
    </lineage>
</organism>
<gene>
    <name evidence="2" type="ORF">Q3V37_12005</name>
</gene>
<dbReference type="Pfam" id="PF19950">
    <property type="entry name" value="DUF6412"/>
    <property type="match status" value="1"/>
</dbReference>